<organism evidence="3 4">
    <name type="scientific">Allosphingosinicella flava</name>
    <dbReference type="NCBI Taxonomy" id="2771430"/>
    <lineage>
        <taxon>Bacteria</taxon>
        <taxon>Pseudomonadati</taxon>
        <taxon>Pseudomonadota</taxon>
        <taxon>Alphaproteobacteria</taxon>
        <taxon>Sphingomonadales</taxon>
        <taxon>Sphingomonadaceae</taxon>
        <taxon>Allosphingosinicella</taxon>
    </lineage>
</organism>
<dbReference type="AlphaFoldDB" id="A0A7T2GL72"/>
<proteinExistence type="predicted"/>
<keyword evidence="4" id="KW-1185">Reference proteome</keyword>
<dbReference type="RefSeq" id="WP_200972765.1">
    <property type="nucleotide sequence ID" value="NZ_CP065592.1"/>
</dbReference>
<dbReference type="EMBL" id="CP065592">
    <property type="protein sequence ID" value="QPQ55904.1"/>
    <property type="molecule type" value="Genomic_DNA"/>
</dbReference>
<evidence type="ECO:0000256" key="1">
    <source>
        <dbReference type="SAM" id="MobiDB-lite"/>
    </source>
</evidence>
<evidence type="ECO:0000313" key="3">
    <source>
        <dbReference type="EMBL" id="QPQ55904.1"/>
    </source>
</evidence>
<gene>
    <name evidence="3" type="ORF">IC614_04800</name>
</gene>
<keyword evidence="2" id="KW-0472">Membrane</keyword>
<dbReference type="KEGG" id="sflv:IC614_04800"/>
<evidence type="ECO:0008006" key="5">
    <source>
        <dbReference type="Google" id="ProtNLM"/>
    </source>
</evidence>
<feature type="region of interest" description="Disordered" evidence="1">
    <location>
        <begin position="46"/>
        <end position="80"/>
    </location>
</feature>
<accession>A0A7T2GL72</accession>
<sequence>MIAFTLTEWVILLLVFLLGLLIGMSMTAGGKWKRRYRAETARREELETENTRLHRDAREMDSLRHSAARAPLRRDDERPL</sequence>
<protein>
    <recommendedName>
        <fullName evidence="5">LapA family protein</fullName>
    </recommendedName>
</protein>
<dbReference type="Proteomes" id="UP000594873">
    <property type="component" value="Chromosome"/>
</dbReference>
<name>A0A7T2GL72_9SPHN</name>
<keyword evidence="2" id="KW-1133">Transmembrane helix</keyword>
<evidence type="ECO:0000256" key="2">
    <source>
        <dbReference type="SAM" id="Phobius"/>
    </source>
</evidence>
<feature type="compositionally biased region" description="Basic and acidic residues" evidence="1">
    <location>
        <begin position="46"/>
        <end position="64"/>
    </location>
</feature>
<reference evidence="3 4" key="1">
    <citation type="submission" date="2020-11" db="EMBL/GenBank/DDBJ databases">
        <title>Genome seq and assembly of Sphingosinicella sp.</title>
        <authorList>
            <person name="Chhetri G."/>
        </authorList>
    </citation>
    <scope>NUCLEOTIDE SEQUENCE [LARGE SCALE GENOMIC DNA]</scope>
    <source>
        <strain evidence="3 4">UDD2</strain>
    </source>
</reference>
<keyword evidence="2" id="KW-0812">Transmembrane</keyword>
<evidence type="ECO:0000313" key="4">
    <source>
        <dbReference type="Proteomes" id="UP000594873"/>
    </source>
</evidence>
<feature type="transmembrane region" description="Helical" evidence="2">
    <location>
        <begin position="6"/>
        <end position="28"/>
    </location>
</feature>